<sequence>MKITEGFATSSTAMVSLFLCSVERPFTPGSPTKASLSGLSSTRSITSSTNIFLLFGSTSVGRRSHAEKNSDS</sequence>
<dbReference type="EMBL" id="GBRH01207961">
    <property type="protein sequence ID" value="JAD89934.1"/>
    <property type="molecule type" value="Transcribed_RNA"/>
</dbReference>
<name>A0A0A9DMV4_ARUDO</name>
<accession>A0A0A9DMV4</accession>
<proteinExistence type="predicted"/>
<evidence type="ECO:0000313" key="1">
    <source>
        <dbReference type="EMBL" id="JAD89934.1"/>
    </source>
</evidence>
<reference evidence="1" key="2">
    <citation type="journal article" date="2015" name="Data Brief">
        <title>Shoot transcriptome of the giant reed, Arundo donax.</title>
        <authorList>
            <person name="Barrero R.A."/>
            <person name="Guerrero F.D."/>
            <person name="Moolhuijzen P."/>
            <person name="Goolsby J.A."/>
            <person name="Tidwell J."/>
            <person name="Bellgard S.E."/>
            <person name="Bellgard M.I."/>
        </authorList>
    </citation>
    <scope>NUCLEOTIDE SEQUENCE</scope>
    <source>
        <tissue evidence="1">Shoot tissue taken approximately 20 cm above the soil surface</tissue>
    </source>
</reference>
<dbReference type="AlphaFoldDB" id="A0A0A9DMV4"/>
<organism evidence="1">
    <name type="scientific">Arundo donax</name>
    <name type="common">Giant reed</name>
    <name type="synonym">Donax arundinaceus</name>
    <dbReference type="NCBI Taxonomy" id="35708"/>
    <lineage>
        <taxon>Eukaryota</taxon>
        <taxon>Viridiplantae</taxon>
        <taxon>Streptophyta</taxon>
        <taxon>Embryophyta</taxon>
        <taxon>Tracheophyta</taxon>
        <taxon>Spermatophyta</taxon>
        <taxon>Magnoliopsida</taxon>
        <taxon>Liliopsida</taxon>
        <taxon>Poales</taxon>
        <taxon>Poaceae</taxon>
        <taxon>PACMAD clade</taxon>
        <taxon>Arundinoideae</taxon>
        <taxon>Arundineae</taxon>
        <taxon>Arundo</taxon>
    </lineage>
</organism>
<protein>
    <submittedName>
        <fullName evidence="1">Uncharacterized protein</fullName>
    </submittedName>
</protein>
<reference evidence="1" key="1">
    <citation type="submission" date="2014-09" db="EMBL/GenBank/DDBJ databases">
        <authorList>
            <person name="Magalhaes I.L.F."/>
            <person name="Oliveira U."/>
            <person name="Santos F.R."/>
            <person name="Vidigal T.H.D.A."/>
            <person name="Brescovit A.D."/>
            <person name="Santos A.J."/>
        </authorList>
    </citation>
    <scope>NUCLEOTIDE SEQUENCE</scope>
    <source>
        <tissue evidence="1">Shoot tissue taken approximately 20 cm above the soil surface</tissue>
    </source>
</reference>